<dbReference type="AlphaFoldDB" id="A0A1M5SYT0"/>
<dbReference type="RefSeq" id="WP_073184889.1">
    <property type="nucleotide sequence ID" value="NZ_FQXI01000009.1"/>
</dbReference>
<evidence type="ECO:0000259" key="12">
    <source>
        <dbReference type="Pfam" id="PF04101"/>
    </source>
</evidence>
<dbReference type="GO" id="GO:0051991">
    <property type="term" value="F:UDP-N-acetyl-D-glucosamine:N-acetylmuramoyl-L-alanyl-D-glutamyl-meso-2,6-diaminopimelyl-D-alanyl-D-alanine-diphosphoundecaprenol 4-beta-N-acetylglucosaminlytransferase activity"/>
    <property type="evidence" value="ECO:0007669"/>
    <property type="project" value="RHEA"/>
</dbReference>
<dbReference type="GO" id="GO:0071555">
    <property type="term" value="P:cell wall organization"/>
    <property type="evidence" value="ECO:0007669"/>
    <property type="project" value="UniProtKB-KW"/>
</dbReference>
<feature type="binding site" evidence="10">
    <location>
        <position position="166"/>
    </location>
    <ligand>
        <name>UDP-N-acetyl-alpha-D-glucosamine</name>
        <dbReference type="ChEBI" id="CHEBI:57705"/>
    </ligand>
</feature>
<dbReference type="InterPro" id="IPR007235">
    <property type="entry name" value="Glyco_trans_28_C"/>
</dbReference>
<dbReference type="EMBL" id="FQXI01000009">
    <property type="protein sequence ID" value="SHH43626.1"/>
    <property type="molecule type" value="Genomic_DNA"/>
</dbReference>
<sequence>MRYILSGGGTGGHIYPALAIASEIKKRDEKNEILYVGRIGSLEEELVKKEGLNFKGIHIEGLPRKKVSIKTIKTLMVLLRGFGESNSIIKDFKPDVVIGTGGYVCGPVLYKSQQKNIKTVVQEQNAYPGKTNRILAKKADIVALNFEEANKYFDSKNVIVTGNPIRDDFNHIDKKKAAEKLGYDLSKKTVLSFGGSGGQESTNEAVIEIIKQGLNIDFNLIHITGKEHYNSFMSEIKDYNLPENVKILDYSYDIPSILMISDLVIASSSAMTLAEISAIGIASILIPKSYTAGNHQVYNAKSYEKKGASCIILEEDLTGEKLYDNINIVLGDSEKRLSMANASKELGNVNAVNLLVDKIESLIQ</sequence>
<evidence type="ECO:0000256" key="8">
    <source>
        <dbReference type="ARBA" id="ARBA00023306"/>
    </source>
</evidence>
<keyword evidence="8 10" id="KW-0131">Cell cycle</keyword>
<dbReference type="NCBIfam" id="TIGR01133">
    <property type="entry name" value="murG"/>
    <property type="match status" value="1"/>
</dbReference>
<dbReference type="UniPathway" id="UPA00219"/>
<keyword evidence="14" id="KW-1185">Reference proteome</keyword>
<keyword evidence="3 10" id="KW-0328">Glycosyltransferase</keyword>
<protein>
    <recommendedName>
        <fullName evidence="10">UDP-N-acetylglucosamine--N-acetylmuramyl-(pentapeptide) pyrophosphoryl-undecaprenol N-acetylglucosamine transferase</fullName>
        <ecNumber evidence="10">2.4.1.227</ecNumber>
    </recommendedName>
    <alternativeName>
        <fullName evidence="10">Undecaprenyl-PP-MurNAc-pentapeptide-UDPGlcNAc GlcNAc transferase</fullName>
    </alternativeName>
</protein>
<dbReference type="HAMAP" id="MF_00033">
    <property type="entry name" value="MurG"/>
    <property type="match status" value="1"/>
</dbReference>
<evidence type="ECO:0000313" key="13">
    <source>
        <dbReference type="EMBL" id="SHH43626.1"/>
    </source>
</evidence>
<comment type="similarity">
    <text evidence="10">Belongs to the glycosyltransferase 28 family. MurG subfamily.</text>
</comment>
<comment type="subcellular location">
    <subcellularLocation>
        <location evidence="10">Cell membrane</location>
        <topology evidence="10">Peripheral membrane protein</topology>
        <orientation evidence="10">Cytoplasmic side</orientation>
    </subcellularLocation>
</comment>
<accession>A0A1M5SYT0</accession>
<dbReference type="Proteomes" id="UP000184032">
    <property type="component" value="Unassembled WGS sequence"/>
</dbReference>
<evidence type="ECO:0000256" key="7">
    <source>
        <dbReference type="ARBA" id="ARBA00023136"/>
    </source>
</evidence>
<organism evidence="13 14">
    <name type="scientific">Anaerosphaera aminiphila DSM 21120</name>
    <dbReference type="NCBI Taxonomy" id="1120995"/>
    <lineage>
        <taxon>Bacteria</taxon>
        <taxon>Bacillati</taxon>
        <taxon>Bacillota</taxon>
        <taxon>Tissierellia</taxon>
        <taxon>Tissierellales</taxon>
        <taxon>Peptoniphilaceae</taxon>
        <taxon>Anaerosphaera</taxon>
    </lineage>
</organism>
<dbReference type="GO" id="GO:0005975">
    <property type="term" value="P:carbohydrate metabolic process"/>
    <property type="evidence" value="ECO:0007669"/>
    <property type="project" value="InterPro"/>
</dbReference>
<keyword evidence="5 10" id="KW-0133">Cell shape</keyword>
<evidence type="ECO:0000256" key="1">
    <source>
        <dbReference type="ARBA" id="ARBA00022475"/>
    </source>
</evidence>
<comment type="pathway">
    <text evidence="10">Cell wall biogenesis; peptidoglycan biosynthesis.</text>
</comment>
<dbReference type="GO" id="GO:0051301">
    <property type="term" value="P:cell division"/>
    <property type="evidence" value="ECO:0007669"/>
    <property type="project" value="UniProtKB-KW"/>
</dbReference>
<keyword evidence="7 10" id="KW-0472">Membrane</keyword>
<feature type="binding site" evidence="10">
    <location>
        <position position="296"/>
    </location>
    <ligand>
        <name>UDP-N-acetyl-alpha-D-glucosamine</name>
        <dbReference type="ChEBI" id="CHEBI:57705"/>
    </ligand>
</feature>
<evidence type="ECO:0000259" key="11">
    <source>
        <dbReference type="Pfam" id="PF03033"/>
    </source>
</evidence>
<dbReference type="STRING" id="1120995.SAMN02745245_01322"/>
<dbReference type="Pfam" id="PF03033">
    <property type="entry name" value="Glyco_transf_28"/>
    <property type="match status" value="1"/>
</dbReference>
<evidence type="ECO:0000256" key="6">
    <source>
        <dbReference type="ARBA" id="ARBA00022984"/>
    </source>
</evidence>
<evidence type="ECO:0000256" key="3">
    <source>
        <dbReference type="ARBA" id="ARBA00022676"/>
    </source>
</evidence>
<feature type="domain" description="Glycosyl transferase family 28 C-terminal" evidence="12">
    <location>
        <begin position="189"/>
        <end position="349"/>
    </location>
</feature>
<keyword evidence="1 10" id="KW-1003">Cell membrane</keyword>
<dbReference type="InterPro" id="IPR006009">
    <property type="entry name" value="GlcNAc_MurG"/>
</dbReference>
<keyword evidence="6 10" id="KW-0573">Peptidoglycan synthesis</keyword>
<dbReference type="Pfam" id="PF04101">
    <property type="entry name" value="Glyco_tran_28_C"/>
    <property type="match status" value="1"/>
</dbReference>
<dbReference type="GO" id="GO:0050511">
    <property type="term" value="F:undecaprenyldiphospho-muramoylpentapeptide beta-N-acetylglucosaminyltransferase activity"/>
    <property type="evidence" value="ECO:0007669"/>
    <property type="project" value="UniProtKB-UniRule"/>
</dbReference>
<dbReference type="GO" id="GO:0009252">
    <property type="term" value="P:peptidoglycan biosynthetic process"/>
    <property type="evidence" value="ECO:0007669"/>
    <property type="project" value="UniProtKB-UniRule"/>
</dbReference>
<dbReference type="Gene3D" id="3.40.50.2000">
    <property type="entry name" value="Glycogen Phosphorylase B"/>
    <property type="match status" value="2"/>
</dbReference>
<comment type="catalytic activity">
    <reaction evidence="10">
        <text>di-trans,octa-cis-undecaprenyl diphospho-N-acetyl-alpha-D-muramoyl-L-alanyl-D-glutamyl-meso-2,6-diaminopimeloyl-D-alanyl-D-alanine + UDP-N-acetyl-alpha-D-glucosamine = di-trans,octa-cis-undecaprenyl diphospho-[N-acetyl-alpha-D-glucosaminyl-(1-&gt;4)]-N-acetyl-alpha-D-muramoyl-L-alanyl-D-glutamyl-meso-2,6-diaminopimeloyl-D-alanyl-D-alanine + UDP + H(+)</text>
        <dbReference type="Rhea" id="RHEA:31227"/>
        <dbReference type="ChEBI" id="CHEBI:15378"/>
        <dbReference type="ChEBI" id="CHEBI:57705"/>
        <dbReference type="ChEBI" id="CHEBI:58223"/>
        <dbReference type="ChEBI" id="CHEBI:61387"/>
        <dbReference type="ChEBI" id="CHEBI:61388"/>
        <dbReference type="EC" id="2.4.1.227"/>
    </reaction>
</comment>
<comment type="function">
    <text evidence="10">Cell wall formation. Catalyzes the transfer of a GlcNAc subunit on undecaprenyl-pyrophosphoryl-MurNAc-pentapeptide (lipid intermediate I) to form undecaprenyl-pyrophosphoryl-MurNAc-(pentapeptide)GlcNAc (lipid intermediate II).</text>
</comment>
<evidence type="ECO:0000256" key="4">
    <source>
        <dbReference type="ARBA" id="ARBA00022679"/>
    </source>
</evidence>
<evidence type="ECO:0000313" key="14">
    <source>
        <dbReference type="Proteomes" id="UP000184032"/>
    </source>
</evidence>
<evidence type="ECO:0000256" key="5">
    <source>
        <dbReference type="ARBA" id="ARBA00022960"/>
    </source>
</evidence>
<evidence type="ECO:0000256" key="9">
    <source>
        <dbReference type="ARBA" id="ARBA00023316"/>
    </source>
</evidence>
<feature type="binding site" evidence="10">
    <location>
        <position position="125"/>
    </location>
    <ligand>
        <name>UDP-N-acetyl-alpha-D-glucosamine</name>
        <dbReference type="ChEBI" id="CHEBI:57705"/>
    </ligand>
</feature>
<dbReference type="EC" id="2.4.1.227" evidence="10"/>
<feature type="binding site" evidence="10">
    <location>
        <position position="196"/>
    </location>
    <ligand>
        <name>UDP-N-acetyl-alpha-D-glucosamine</name>
        <dbReference type="ChEBI" id="CHEBI:57705"/>
    </ligand>
</feature>
<comment type="caution">
    <text evidence="10">Lacks conserved residue(s) required for the propagation of feature annotation.</text>
</comment>
<dbReference type="GO" id="GO:0005886">
    <property type="term" value="C:plasma membrane"/>
    <property type="evidence" value="ECO:0007669"/>
    <property type="project" value="UniProtKB-SubCell"/>
</dbReference>
<dbReference type="GO" id="GO:0008360">
    <property type="term" value="P:regulation of cell shape"/>
    <property type="evidence" value="ECO:0007669"/>
    <property type="project" value="UniProtKB-KW"/>
</dbReference>
<feature type="domain" description="Glycosyltransferase family 28 N-terminal" evidence="11">
    <location>
        <begin position="4"/>
        <end position="142"/>
    </location>
</feature>
<proteinExistence type="inferred from homology"/>
<reference evidence="13 14" key="1">
    <citation type="submission" date="2016-11" db="EMBL/GenBank/DDBJ databases">
        <authorList>
            <person name="Jaros S."/>
            <person name="Januszkiewicz K."/>
            <person name="Wedrychowicz H."/>
        </authorList>
    </citation>
    <scope>NUCLEOTIDE SEQUENCE [LARGE SCALE GENOMIC DNA]</scope>
    <source>
        <strain evidence="13 14">DSM 21120</strain>
    </source>
</reference>
<evidence type="ECO:0000256" key="10">
    <source>
        <dbReference type="HAMAP-Rule" id="MF_00033"/>
    </source>
</evidence>
<keyword evidence="2 10" id="KW-0132">Cell division</keyword>
<dbReference type="SUPFAM" id="SSF53756">
    <property type="entry name" value="UDP-Glycosyltransferase/glycogen phosphorylase"/>
    <property type="match status" value="1"/>
</dbReference>
<dbReference type="OrthoDB" id="9808936at2"/>
<dbReference type="InterPro" id="IPR004276">
    <property type="entry name" value="GlycoTrans_28_N"/>
</dbReference>
<dbReference type="PANTHER" id="PTHR21015:SF22">
    <property type="entry name" value="GLYCOSYLTRANSFERASE"/>
    <property type="match status" value="1"/>
</dbReference>
<keyword evidence="9 10" id="KW-0961">Cell wall biogenesis/degradation</keyword>
<gene>
    <name evidence="10" type="primary">murG</name>
    <name evidence="13" type="ORF">SAMN02745245_01322</name>
</gene>
<evidence type="ECO:0000256" key="2">
    <source>
        <dbReference type="ARBA" id="ARBA00022618"/>
    </source>
</evidence>
<dbReference type="CDD" id="cd03785">
    <property type="entry name" value="GT28_MurG"/>
    <property type="match status" value="1"/>
</dbReference>
<dbReference type="PANTHER" id="PTHR21015">
    <property type="entry name" value="UDP-N-ACETYLGLUCOSAMINE--N-ACETYLMURAMYL-(PENTAPEPTIDE) PYROPHOSPHORYL-UNDECAPRENOL N-ACETYLGLUCOSAMINE TRANSFERASE 1"/>
    <property type="match status" value="1"/>
</dbReference>
<name>A0A1M5SYT0_9FIRM</name>
<keyword evidence="4 10" id="KW-0808">Transferase</keyword>
<feature type="binding site" evidence="10">
    <location>
        <begin position="10"/>
        <end position="12"/>
    </location>
    <ligand>
        <name>UDP-N-acetyl-alpha-D-glucosamine</name>
        <dbReference type="ChEBI" id="CHEBI:57705"/>
    </ligand>
</feature>